<evidence type="ECO:0000256" key="1">
    <source>
        <dbReference type="ARBA" id="ARBA00010088"/>
    </source>
</evidence>
<dbReference type="InterPro" id="IPR050266">
    <property type="entry name" value="AB_hydrolase_sf"/>
</dbReference>
<dbReference type="InterPro" id="IPR029058">
    <property type="entry name" value="AB_hydrolase_fold"/>
</dbReference>
<evidence type="ECO:0000313" key="7">
    <source>
        <dbReference type="Proteomes" id="UP000270112"/>
    </source>
</evidence>
<gene>
    <name evidence="4" type="ORF">C1876_07540</name>
    <name evidence="5" type="ORF">DMP09_01250</name>
</gene>
<dbReference type="RefSeq" id="WP_114546107.1">
    <property type="nucleotide sequence ID" value="NZ_PPTT01000011.1"/>
</dbReference>
<dbReference type="PRINTS" id="PR00793">
    <property type="entry name" value="PROAMNOPTASE"/>
</dbReference>
<dbReference type="EMBL" id="QICC01000003">
    <property type="protein sequence ID" value="RNM43103.1"/>
    <property type="molecule type" value="Genomic_DNA"/>
</dbReference>
<evidence type="ECO:0000313" key="4">
    <source>
        <dbReference type="EMBL" id="RDB69082.1"/>
    </source>
</evidence>
<dbReference type="Proteomes" id="UP000270112">
    <property type="component" value="Unassembled WGS sequence"/>
</dbReference>
<dbReference type="PANTHER" id="PTHR43798">
    <property type="entry name" value="MONOACYLGLYCEROL LIPASE"/>
    <property type="match status" value="1"/>
</dbReference>
<feature type="domain" description="AB hydrolase-1" evidence="3">
    <location>
        <begin position="31"/>
        <end position="304"/>
    </location>
</feature>
<evidence type="ECO:0000313" key="5">
    <source>
        <dbReference type="EMBL" id="RNM43103.1"/>
    </source>
</evidence>
<reference evidence="5" key="3">
    <citation type="journal article" date="2019" name="Microbiol. Resour. Announc.">
        <title>Draft Genome Sequences of Type Strains of Gordonibacter faecihominis, Paraeggerthella hongkongensis, Parvibacter caecicola,Slackia equolifaciens, Slackia faecicanis, and Slackia isoflavoniconvertens.</title>
        <authorList>
            <person name="Danylec N."/>
            <person name="Stoll D.A."/>
            <person name="Dotsch A."/>
            <person name="Huch M."/>
        </authorList>
    </citation>
    <scope>NUCLEOTIDE SEQUENCE</scope>
    <source>
        <strain evidence="5">DSM 16107</strain>
    </source>
</reference>
<reference evidence="4 6" key="1">
    <citation type="journal article" date="2018" name="Elife">
        <title>Discovery and characterization of a prevalent human gut bacterial enzyme sufficient for the inactivation of a family of plant toxins.</title>
        <authorList>
            <person name="Koppel N."/>
            <person name="Bisanz J.E."/>
            <person name="Pandelia M.E."/>
            <person name="Turnbaugh P.J."/>
            <person name="Balskus E.P."/>
        </authorList>
    </citation>
    <scope>NUCLEOTIDE SEQUENCE [LARGE SCALE GENOMIC DNA]</scope>
    <source>
        <strain evidence="4 6">DSM 16107</strain>
    </source>
</reference>
<dbReference type="Pfam" id="PF12697">
    <property type="entry name" value="Abhydrolase_6"/>
    <property type="match status" value="1"/>
</dbReference>
<evidence type="ECO:0000256" key="2">
    <source>
        <dbReference type="ARBA" id="ARBA00022801"/>
    </source>
</evidence>
<dbReference type="Proteomes" id="UP000253817">
    <property type="component" value="Unassembled WGS sequence"/>
</dbReference>
<evidence type="ECO:0000259" key="3">
    <source>
        <dbReference type="Pfam" id="PF12697"/>
    </source>
</evidence>
<keyword evidence="6" id="KW-1185">Reference proteome</keyword>
<dbReference type="AlphaFoldDB" id="A0A3N0J1H9"/>
<name>A0A3N0J1H9_9ACTN</name>
<dbReference type="OrthoDB" id="9796770at2"/>
<dbReference type="InterPro" id="IPR002410">
    <property type="entry name" value="Peptidase_S33"/>
</dbReference>
<comment type="caution">
    <text evidence="5">The sequence shown here is derived from an EMBL/GenBank/DDBJ whole genome shotgun (WGS) entry which is preliminary data.</text>
</comment>
<dbReference type="InterPro" id="IPR000073">
    <property type="entry name" value="AB_hydrolase_1"/>
</dbReference>
<sequence>MRKEFTPEYVPAQGIVHYLLHGPEHRDAPILLYLHGGPGFPEHFHALQLERAWNGLFTQVHWDQRGAGMTLACNDRTATPQSIDQMTDDLHSIVEHLKRRYETPRIVILGHSWGSILGSLYALRHPENVAAYVGSGQAVSMRANEREGFMLALRQAQAAHDAKSVAALEQLGDYPPADFDALMSALPTVRKVQEKYEQGAGGLAIALSVLADGMFNLRDIPSLVRASKTNRPLLRELVDFNLRAYPARYACPVHYILGQDDTTTPTALAGAYFDEIASLRKGMTIIPDAAHSPMFEQPEAFAKALEVVRAGL</sequence>
<accession>A0A3N0J1H9</accession>
<reference evidence="7" key="2">
    <citation type="submission" date="2018-05" db="EMBL/GenBank/DDBJ databases">
        <title>Genome Sequencing of selected type strains of the family Eggerthellaceae.</title>
        <authorList>
            <person name="Danylec N."/>
            <person name="Stoll D.A."/>
            <person name="Doetsch A."/>
            <person name="Huch M."/>
        </authorList>
    </citation>
    <scope>NUCLEOTIDE SEQUENCE [LARGE SCALE GENOMIC DNA]</scope>
    <source>
        <strain evidence="7">DSM 16107</strain>
    </source>
</reference>
<proteinExistence type="inferred from homology"/>
<dbReference type="EMBL" id="PPTT01000011">
    <property type="protein sequence ID" value="RDB69082.1"/>
    <property type="molecule type" value="Genomic_DNA"/>
</dbReference>
<protein>
    <submittedName>
        <fullName evidence="5">Alpha/beta hydrolase</fullName>
    </submittedName>
</protein>
<evidence type="ECO:0000313" key="6">
    <source>
        <dbReference type="Proteomes" id="UP000253817"/>
    </source>
</evidence>
<dbReference type="SUPFAM" id="SSF53474">
    <property type="entry name" value="alpha/beta-Hydrolases"/>
    <property type="match status" value="1"/>
</dbReference>
<keyword evidence="2 5" id="KW-0378">Hydrolase</keyword>
<comment type="similarity">
    <text evidence="1">Belongs to the peptidase S33 family.</text>
</comment>
<dbReference type="GO" id="GO:0006508">
    <property type="term" value="P:proteolysis"/>
    <property type="evidence" value="ECO:0007669"/>
    <property type="project" value="InterPro"/>
</dbReference>
<dbReference type="Gene3D" id="3.40.50.1820">
    <property type="entry name" value="alpha/beta hydrolase"/>
    <property type="match status" value="1"/>
</dbReference>
<dbReference type="GO" id="GO:0004177">
    <property type="term" value="F:aminopeptidase activity"/>
    <property type="evidence" value="ECO:0007669"/>
    <property type="project" value="UniProtKB-EC"/>
</dbReference>
<organism evidence="5 7">
    <name type="scientific">Eggerthella sinensis</name>
    <dbReference type="NCBI Taxonomy" id="242230"/>
    <lineage>
        <taxon>Bacteria</taxon>
        <taxon>Bacillati</taxon>
        <taxon>Actinomycetota</taxon>
        <taxon>Coriobacteriia</taxon>
        <taxon>Eggerthellales</taxon>
        <taxon>Eggerthellaceae</taxon>
        <taxon>Eggerthella</taxon>
    </lineage>
</organism>